<keyword evidence="2" id="KW-1185">Reference proteome</keyword>
<gene>
    <name evidence="1" type="ORF">PROQFM164_S02g002455</name>
</gene>
<reference evidence="1" key="1">
    <citation type="journal article" date="2014" name="Nat. Commun.">
        <title>Multiple recent horizontal transfers of a large genomic region in cheese making fungi.</title>
        <authorList>
            <person name="Cheeseman K."/>
            <person name="Ropars J."/>
            <person name="Renault P."/>
            <person name="Dupont J."/>
            <person name="Gouzy J."/>
            <person name="Branca A."/>
            <person name="Abraham A.L."/>
            <person name="Ceppi M."/>
            <person name="Conseiller E."/>
            <person name="Debuchy R."/>
            <person name="Malagnac F."/>
            <person name="Goarin A."/>
            <person name="Silar P."/>
            <person name="Lacoste S."/>
            <person name="Sallet E."/>
            <person name="Bensimon A."/>
            <person name="Giraud T."/>
            <person name="Brygoo Y."/>
        </authorList>
    </citation>
    <scope>NUCLEOTIDE SEQUENCE [LARGE SCALE GENOMIC DNA]</scope>
    <source>
        <strain evidence="1">FM164</strain>
    </source>
</reference>
<accession>W6QDS0</accession>
<proteinExistence type="predicted"/>
<protein>
    <submittedName>
        <fullName evidence="1">Genomic scaffold, ProqFM164S02</fullName>
    </submittedName>
</protein>
<dbReference type="Proteomes" id="UP000030686">
    <property type="component" value="Unassembled WGS sequence"/>
</dbReference>
<dbReference type="SUPFAM" id="SSF54909">
    <property type="entry name" value="Dimeric alpha+beta barrel"/>
    <property type="match status" value="1"/>
</dbReference>
<dbReference type="OrthoDB" id="10011777at2759"/>
<evidence type="ECO:0000313" key="1">
    <source>
        <dbReference type="EMBL" id="CDM32304.1"/>
    </source>
</evidence>
<sequence length="105" mass="11963">MSEINATAILVPKPEKFEEVSTLVAEVIKQVEEHEPDTLLYYAFPIKDKNEIVIVESGDPDPRQITLFPNLRREIIHFIDEAGGDQGRWIPEWFEGRIATVVGCI</sequence>
<dbReference type="OMA" id="EWFEGRI"/>
<dbReference type="InterPro" id="IPR011008">
    <property type="entry name" value="Dimeric_a/b-barrel"/>
</dbReference>
<organism evidence="1 2">
    <name type="scientific">Penicillium roqueforti (strain FM164)</name>
    <dbReference type="NCBI Taxonomy" id="1365484"/>
    <lineage>
        <taxon>Eukaryota</taxon>
        <taxon>Fungi</taxon>
        <taxon>Dikarya</taxon>
        <taxon>Ascomycota</taxon>
        <taxon>Pezizomycotina</taxon>
        <taxon>Eurotiomycetes</taxon>
        <taxon>Eurotiomycetidae</taxon>
        <taxon>Eurotiales</taxon>
        <taxon>Aspergillaceae</taxon>
        <taxon>Penicillium</taxon>
    </lineage>
</organism>
<dbReference type="Gene3D" id="3.30.70.100">
    <property type="match status" value="1"/>
</dbReference>
<dbReference type="EMBL" id="HG792016">
    <property type="protein sequence ID" value="CDM32304.1"/>
    <property type="molecule type" value="Genomic_DNA"/>
</dbReference>
<dbReference type="STRING" id="1365484.W6QDS0"/>
<evidence type="ECO:0000313" key="2">
    <source>
        <dbReference type="Proteomes" id="UP000030686"/>
    </source>
</evidence>
<name>W6QDS0_PENRF</name>
<dbReference type="AlphaFoldDB" id="W6QDS0"/>